<sequence>MKHNIKITIILISMFIITQLIGLWVISVYNRPDNELPFSMEPPEEIKSQSLGQS</sequence>
<comment type="caution">
    <text evidence="2">The sequence shown here is derived from an EMBL/GenBank/DDBJ whole genome shotgun (WGS) entry which is preliminary data.</text>
</comment>
<dbReference type="EMBL" id="BARV01044450">
    <property type="protein sequence ID" value="GAI71590.1"/>
    <property type="molecule type" value="Genomic_DNA"/>
</dbReference>
<evidence type="ECO:0000313" key="2">
    <source>
        <dbReference type="EMBL" id="GAI71590.1"/>
    </source>
</evidence>
<evidence type="ECO:0000256" key="1">
    <source>
        <dbReference type="SAM" id="Phobius"/>
    </source>
</evidence>
<organism evidence="2">
    <name type="scientific">marine sediment metagenome</name>
    <dbReference type="NCBI Taxonomy" id="412755"/>
    <lineage>
        <taxon>unclassified sequences</taxon>
        <taxon>metagenomes</taxon>
        <taxon>ecological metagenomes</taxon>
    </lineage>
</organism>
<feature type="non-terminal residue" evidence="2">
    <location>
        <position position="54"/>
    </location>
</feature>
<accession>X1S844</accession>
<keyword evidence="1" id="KW-1133">Transmembrane helix</keyword>
<feature type="transmembrane region" description="Helical" evidence="1">
    <location>
        <begin position="7"/>
        <end position="29"/>
    </location>
</feature>
<dbReference type="AlphaFoldDB" id="X1S844"/>
<keyword evidence="1" id="KW-0812">Transmembrane</keyword>
<gene>
    <name evidence="2" type="ORF">S06H3_65777</name>
</gene>
<keyword evidence="1" id="KW-0472">Membrane</keyword>
<protein>
    <submittedName>
        <fullName evidence="2">Uncharacterized protein</fullName>
    </submittedName>
</protein>
<name>X1S844_9ZZZZ</name>
<proteinExistence type="predicted"/>
<reference evidence="2" key="1">
    <citation type="journal article" date="2014" name="Front. Microbiol.">
        <title>High frequency of phylogenetically diverse reductive dehalogenase-homologous genes in deep subseafloor sedimentary metagenomes.</title>
        <authorList>
            <person name="Kawai M."/>
            <person name="Futagami T."/>
            <person name="Toyoda A."/>
            <person name="Takaki Y."/>
            <person name="Nishi S."/>
            <person name="Hori S."/>
            <person name="Arai W."/>
            <person name="Tsubouchi T."/>
            <person name="Morono Y."/>
            <person name="Uchiyama I."/>
            <person name="Ito T."/>
            <person name="Fujiyama A."/>
            <person name="Inagaki F."/>
            <person name="Takami H."/>
        </authorList>
    </citation>
    <scope>NUCLEOTIDE SEQUENCE</scope>
    <source>
        <strain evidence="2">Expedition CK06-06</strain>
    </source>
</reference>